<dbReference type="PROSITE" id="PS50195">
    <property type="entry name" value="PX"/>
    <property type="match status" value="1"/>
</dbReference>
<dbReference type="PhylomeDB" id="A7T6R3"/>
<dbReference type="PANTHER" id="PTHR15706:SF27">
    <property type="entry name" value="PX DOMAIN-CONTAINING PROTEIN"/>
    <property type="match status" value="1"/>
</dbReference>
<dbReference type="PANTHER" id="PTHR15706">
    <property type="entry name" value="SH3 MULTIPLE DOMAIN"/>
    <property type="match status" value="1"/>
</dbReference>
<gene>
    <name evidence="2" type="ORF">NEMVEDRAFT_v1g8797</name>
</gene>
<proteinExistence type="predicted"/>
<dbReference type="InterPro" id="IPR001683">
    <property type="entry name" value="PX_dom"/>
</dbReference>
<dbReference type="SUPFAM" id="SSF64268">
    <property type="entry name" value="PX domain"/>
    <property type="match status" value="1"/>
</dbReference>
<dbReference type="HOGENOM" id="CLU_3038400_0_0_1"/>
<reference evidence="2 3" key="1">
    <citation type="journal article" date="2007" name="Science">
        <title>Sea anemone genome reveals ancestral eumetazoan gene repertoire and genomic organization.</title>
        <authorList>
            <person name="Putnam N.H."/>
            <person name="Srivastava M."/>
            <person name="Hellsten U."/>
            <person name="Dirks B."/>
            <person name="Chapman J."/>
            <person name="Salamov A."/>
            <person name="Terry A."/>
            <person name="Shapiro H."/>
            <person name="Lindquist E."/>
            <person name="Kapitonov V.V."/>
            <person name="Jurka J."/>
            <person name="Genikhovich G."/>
            <person name="Grigoriev I.V."/>
            <person name="Lucas S.M."/>
            <person name="Steele R.E."/>
            <person name="Finnerty J.R."/>
            <person name="Technau U."/>
            <person name="Martindale M.Q."/>
            <person name="Rokhsar D.S."/>
        </authorList>
    </citation>
    <scope>NUCLEOTIDE SEQUENCE [LARGE SCALE GENOMIC DNA]</scope>
    <source>
        <strain evidence="3">CH2 X CH6</strain>
    </source>
</reference>
<dbReference type="AlphaFoldDB" id="A7T6R3"/>
<sequence>FVFVLNLIWSDGTSGTIWRSYSEFFDLQCKLLDNFAEEAGRGKRKVRTIPFLPGR</sequence>
<evidence type="ECO:0000313" key="2">
    <source>
        <dbReference type="EMBL" id="EDO28341.1"/>
    </source>
</evidence>
<name>A7T6R3_NEMVE</name>
<dbReference type="Gene3D" id="3.30.1520.10">
    <property type="entry name" value="Phox-like domain"/>
    <property type="match status" value="1"/>
</dbReference>
<keyword evidence="3" id="KW-1185">Reference proteome</keyword>
<evidence type="ECO:0000259" key="1">
    <source>
        <dbReference type="PROSITE" id="PS50195"/>
    </source>
</evidence>
<feature type="non-terminal residue" evidence="2">
    <location>
        <position position="55"/>
    </location>
</feature>
<dbReference type="STRING" id="45351.A7T6R3"/>
<organism evidence="2 3">
    <name type="scientific">Nematostella vectensis</name>
    <name type="common">Starlet sea anemone</name>
    <dbReference type="NCBI Taxonomy" id="45351"/>
    <lineage>
        <taxon>Eukaryota</taxon>
        <taxon>Metazoa</taxon>
        <taxon>Cnidaria</taxon>
        <taxon>Anthozoa</taxon>
        <taxon>Hexacorallia</taxon>
        <taxon>Actiniaria</taxon>
        <taxon>Edwardsiidae</taxon>
        <taxon>Nematostella</taxon>
    </lineage>
</organism>
<dbReference type="InterPro" id="IPR051228">
    <property type="entry name" value="NADPH_Oxidase/PX-Domain"/>
</dbReference>
<feature type="non-terminal residue" evidence="2">
    <location>
        <position position="1"/>
    </location>
</feature>
<dbReference type="EMBL" id="DS471680">
    <property type="protein sequence ID" value="EDO28341.1"/>
    <property type="molecule type" value="Genomic_DNA"/>
</dbReference>
<dbReference type="Proteomes" id="UP000001593">
    <property type="component" value="Unassembled WGS sequence"/>
</dbReference>
<protein>
    <recommendedName>
        <fullName evidence="1">PX domain-containing protein</fullName>
    </recommendedName>
</protein>
<accession>A7T6R3</accession>
<feature type="domain" description="PX" evidence="1">
    <location>
        <begin position="1"/>
        <end position="55"/>
    </location>
</feature>
<dbReference type="InParanoid" id="A7T6R3"/>
<dbReference type="eggNOG" id="ENOG502SEB8">
    <property type="taxonomic scope" value="Eukaryota"/>
</dbReference>
<evidence type="ECO:0000313" key="3">
    <source>
        <dbReference type="Proteomes" id="UP000001593"/>
    </source>
</evidence>
<dbReference type="InterPro" id="IPR036871">
    <property type="entry name" value="PX_dom_sf"/>
</dbReference>
<dbReference type="GO" id="GO:0035091">
    <property type="term" value="F:phosphatidylinositol binding"/>
    <property type="evidence" value="ECO:0007669"/>
    <property type="project" value="InterPro"/>
</dbReference>